<accession>A0AAN7ANQ2</accession>
<dbReference type="InterPro" id="IPR020946">
    <property type="entry name" value="Flavin_mOase-like"/>
</dbReference>
<comment type="similarity">
    <text evidence="1">Belongs to the FAD-binding monooxygenase family.</text>
</comment>
<dbReference type="PANTHER" id="PTHR42877">
    <property type="entry name" value="L-ORNITHINE N(5)-MONOOXYGENASE-RELATED"/>
    <property type="match status" value="1"/>
</dbReference>
<dbReference type="Gene3D" id="3.50.50.60">
    <property type="entry name" value="FAD/NAD(P)-binding domain"/>
    <property type="match status" value="3"/>
</dbReference>
<keyword evidence="7" id="KW-1185">Reference proteome</keyword>
<dbReference type="InterPro" id="IPR051209">
    <property type="entry name" value="FAD-bind_Monooxygenase_sf"/>
</dbReference>
<evidence type="ECO:0000256" key="4">
    <source>
        <dbReference type="ARBA" id="ARBA00023002"/>
    </source>
</evidence>
<feature type="compositionally biased region" description="Basic and acidic residues" evidence="5">
    <location>
        <begin position="36"/>
        <end position="48"/>
    </location>
</feature>
<organism evidence="6 7">
    <name type="scientific">Triangularia verruculosa</name>
    <dbReference type="NCBI Taxonomy" id="2587418"/>
    <lineage>
        <taxon>Eukaryota</taxon>
        <taxon>Fungi</taxon>
        <taxon>Dikarya</taxon>
        <taxon>Ascomycota</taxon>
        <taxon>Pezizomycotina</taxon>
        <taxon>Sordariomycetes</taxon>
        <taxon>Sordariomycetidae</taxon>
        <taxon>Sordariales</taxon>
        <taxon>Podosporaceae</taxon>
        <taxon>Triangularia</taxon>
    </lineage>
</organism>
<keyword evidence="3" id="KW-0274">FAD</keyword>
<dbReference type="EMBL" id="MU864010">
    <property type="protein sequence ID" value="KAK4195531.1"/>
    <property type="molecule type" value="Genomic_DNA"/>
</dbReference>
<evidence type="ECO:0000256" key="5">
    <source>
        <dbReference type="SAM" id="MobiDB-lite"/>
    </source>
</evidence>
<dbReference type="Pfam" id="PF00743">
    <property type="entry name" value="FMO-like"/>
    <property type="match status" value="1"/>
</dbReference>
<evidence type="ECO:0000256" key="1">
    <source>
        <dbReference type="ARBA" id="ARBA00010139"/>
    </source>
</evidence>
<sequence>MAAITTLPDPVAVITATEKLSDLSASTRKVPPLSSSDRDINSDSESDHYTPATSPGLASAVTTIPQRIPTYPKTRISIVDRFIDQPRALKVAVIGGGLAGITAGILLPAKVPSIQLTIFEKNDDFGGTWLENTYPGIRDYWQSVAKKHDVYRLARFETRVQSLEWDAGKSVWKVSTQHKQEAQSKVEEFDFVLNAIGRFNAWKLPDYEGIESYKGHLRHASHWDEEFDVDGKTVAVIGNGASGIQLVANLQKRVKQLDHYARNKTWIAGSWAGDERTAGPQPYSEEQKELFARDPEAYLKFRKELEDKYWRRFSAFFRGSETNIDLREKFIEIMKQRLKKKPELLEHIVPDFSPNCRRLTPGPGYLEAISEDNVEYIASRIARFTEDGIVTIDGKERKVDADGTELKELWDPESKTGHSFPYTYLGLATPGFPNLLFVHGPHGTGPSGTVPHSVEVQLVCFAKILRKVAREGIKSIQPSKKAADEFVEYSDAFFASTVLSDNCSSWYNGGRPGGRIHGIWPGSAGHVTAVRREPRWEDWEYTYLGPEGNRFAWYFGNGWTRKEADENSDMTSYLRLPGEVSLKDIHESWWDLP</sequence>
<dbReference type="AlphaFoldDB" id="A0AAN7ANQ2"/>
<evidence type="ECO:0000256" key="3">
    <source>
        <dbReference type="ARBA" id="ARBA00022827"/>
    </source>
</evidence>
<proteinExistence type="inferred from homology"/>
<gene>
    <name evidence="6" type="ORF">QBC40DRAFT_269199</name>
</gene>
<reference evidence="6" key="1">
    <citation type="journal article" date="2023" name="Mol. Phylogenet. Evol.">
        <title>Genome-scale phylogeny and comparative genomics of the fungal order Sordariales.</title>
        <authorList>
            <person name="Hensen N."/>
            <person name="Bonometti L."/>
            <person name="Westerberg I."/>
            <person name="Brannstrom I.O."/>
            <person name="Guillou S."/>
            <person name="Cros-Aarteil S."/>
            <person name="Calhoun S."/>
            <person name="Haridas S."/>
            <person name="Kuo A."/>
            <person name="Mondo S."/>
            <person name="Pangilinan J."/>
            <person name="Riley R."/>
            <person name="LaButti K."/>
            <person name="Andreopoulos B."/>
            <person name="Lipzen A."/>
            <person name="Chen C."/>
            <person name="Yan M."/>
            <person name="Daum C."/>
            <person name="Ng V."/>
            <person name="Clum A."/>
            <person name="Steindorff A."/>
            <person name="Ohm R.A."/>
            <person name="Martin F."/>
            <person name="Silar P."/>
            <person name="Natvig D.O."/>
            <person name="Lalanne C."/>
            <person name="Gautier V."/>
            <person name="Ament-Velasquez S.L."/>
            <person name="Kruys A."/>
            <person name="Hutchinson M.I."/>
            <person name="Powell A.J."/>
            <person name="Barry K."/>
            <person name="Miller A.N."/>
            <person name="Grigoriev I.V."/>
            <person name="Debuchy R."/>
            <person name="Gladieux P."/>
            <person name="Hiltunen Thoren M."/>
            <person name="Johannesson H."/>
        </authorList>
    </citation>
    <scope>NUCLEOTIDE SEQUENCE</scope>
    <source>
        <strain evidence="6">CBS 315.58</strain>
    </source>
</reference>
<evidence type="ECO:0000256" key="2">
    <source>
        <dbReference type="ARBA" id="ARBA00022630"/>
    </source>
</evidence>
<keyword evidence="2" id="KW-0285">Flavoprotein</keyword>
<protein>
    <submittedName>
        <fullName evidence="6">Uncharacterized protein</fullName>
    </submittedName>
</protein>
<feature type="region of interest" description="Disordered" evidence="5">
    <location>
        <begin position="25"/>
        <end position="57"/>
    </location>
</feature>
<evidence type="ECO:0000313" key="7">
    <source>
        <dbReference type="Proteomes" id="UP001303160"/>
    </source>
</evidence>
<dbReference type="GO" id="GO:0050661">
    <property type="term" value="F:NADP binding"/>
    <property type="evidence" value="ECO:0007669"/>
    <property type="project" value="InterPro"/>
</dbReference>
<keyword evidence="4" id="KW-0560">Oxidoreductase</keyword>
<dbReference type="InterPro" id="IPR036188">
    <property type="entry name" value="FAD/NAD-bd_sf"/>
</dbReference>
<dbReference type="Proteomes" id="UP001303160">
    <property type="component" value="Unassembled WGS sequence"/>
</dbReference>
<name>A0AAN7ANQ2_9PEZI</name>
<dbReference type="GO" id="GO:0050660">
    <property type="term" value="F:flavin adenine dinucleotide binding"/>
    <property type="evidence" value="ECO:0007669"/>
    <property type="project" value="InterPro"/>
</dbReference>
<evidence type="ECO:0000313" key="6">
    <source>
        <dbReference type="EMBL" id="KAK4195531.1"/>
    </source>
</evidence>
<dbReference type="GO" id="GO:0004499">
    <property type="term" value="F:N,N-dimethylaniline monooxygenase activity"/>
    <property type="evidence" value="ECO:0007669"/>
    <property type="project" value="InterPro"/>
</dbReference>
<comment type="caution">
    <text evidence="6">The sequence shown here is derived from an EMBL/GenBank/DDBJ whole genome shotgun (WGS) entry which is preliminary data.</text>
</comment>
<dbReference type="SUPFAM" id="SSF51905">
    <property type="entry name" value="FAD/NAD(P)-binding domain"/>
    <property type="match status" value="2"/>
</dbReference>
<reference evidence="6" key="2">
    <citation type="submission" date="2023-05" db="EMBL/GenBank/DDBJ databases">
        <authorList>
            <consortium name="Lawrence Berkeley National Laboratory"/>
            <person name="Steindorff A."/>
            <person name="Hensen N."/>
            <person name="Bonometti L."/>
            <person name="Westerberg I."/>
            <person name="Brannstrom I.O."/>
            <person name="Guillou S."/>
            <person name="Cros-Aarteil S."/>
            <person name="Calhoun S."/>
            <person name="Haridas S."/>
            <person name="Kuo A."/>
            <person name="Mondo S."/>
            <person name="Pangilinan J."/>
            <person name="Riley R."/>
            <person name="Labutti K."/>
            <person name="Andreopoulos B."/>
            <person name="Lipzen A."/>
            <person name="Chen C."/>
            <person name="Yanf M."/>
            <person name="Daum C."/>
            <person name="Ng V."/>
            <person name="Clum A."/>
            <person name="Ohm R."/>
            <person name="Martin F."/>
            <person name="Silar P."/>
            <person name="Natvig D."/>
            <person name="Lalanne C."/>
            <person name="Gautier V."/>
            <person name="Ament-Velasquez S.L."/>
            <person name="Kruys A."/>
            <person name="Hutchinson M.I."/>
            <person name="Powell A.J."/>
            <person name="Barry K."/>
            <person name="Miller A.N."/>
            <person name="Grigoriev I.V."/>
            <person name="Debuchy R."/>
            <person name="Gladieux P."/>
            <person name="Thoren M.H."/>
            <person name="Johannesson H."/>
        </authorList>
    </citation>
    <scope>NUCLEOTIDE SEQUENCE</scope>
    <source>
        <strain evidence="6">CBS 315.58</strain>
    </source>
</reference>
<dbReference type="PANTHER" id="PTHR42877:SF6">
    <property type="entry name" value="MONOOXYGENASE, PUTATIVE (AFU_ORTHOLOGUE AFUA_3G15050)-RELATED"/>
    <property type="match status" value="1"/>
</dbReference>